<evidence type="ECO:0008006" key="4">
    <source>
        <dbReference type="Google" id="ProtNLM"/>
    </source>
</evidence>
<gene>
    <name evidence="2" type="ORF">PCASD_00998</name>
</gene>
<dbReference type="Proteomes" id="UP000235392">
    <property type="component" value="Unassembled WGS sequence"/>
</dbReference>
<feature type="region of interest" description="Disordered" evidence="1">
    <location>
        <begin position="218"/>
        <end position="245"/>
    </location>
</feature>
<dbReference type="EMBL" id="PGCI01000006">
    <property type="protein sequence ID" value="PLW51277.1"/>
    <property type="molecule type" value="Genomic_DNA"/>
</dbReference>
<dbReference type="PANTHER" id="PTHR33246">
    <property type="entry name" value="CCHC-TYPE DOMAIN-CONTAINING PROTEIN"/>
    <property type="match status" value="1"/>
</dbReference>
<protein>
    <recommendedName>
        <fullName evidence="4">CCHC-type domain-containing protein</fullName>
    </recommendedName>
</protein>
<sequence>MSEQTTSGSSSKKIASKLTKITAVMENQSSLHPALKAPTVTPLKAPGPDSNYLDWVFVLRVHFCSRDIFYVLEHVDPADWTPEWRQDNLAVVSVLTSTVDPYKLAGYAERLNSLISTTNPLTADDVHAAALLISLPDDWLHCVSSLMNEERVSSAKVVTALKQEAYRRKSQNDDSTTPIAVLSAKTTKPPVKDKSQAQRPQYCTFCEKEGHTLTNCRRTGQILRDHKAKQPASGEAPPGGNTDQS</sequence>
<reference evidence="2 3" key="1">
    <citation type="submission" date="2017-11" db="EMBL/GenBank/DDBJ databases">
        <title>De novo assembly and phasing of dikaryotic genomes from two isolates of Puccinia coronata f. sp. avenae, the causal agent of oat crown rust.</title>
        <authorList>
            <person name="Miller M.E."/>
            <person name="Zhang Y."/>
            <person name="Omidvar V."/>
            <person name="Sperschneider J."/>
            <person name="Schwessinger B."/>
            <person name="Raley C."/>
            <person name="Palmer J.M."/>
            <person name="Garnica D."/>
            <person name="Upadhyaya N."/>
            <person name="Rathjen J."/>
            <person name="Taylor J.M."/>
            <person name="Park R.F."/>
            <person name="Dodds P.N."/>
            <person name="Hirsch C.D."/>
            <person name="Kianian S.F."/>
            <person name="Figueroa M."/>
        </authorList>
    </citation>
    <scope>NUCLEOTIDE SEQUENCE [LARGE SCALE GENOMIC DNA]</scope>
    <source>
        <strain evidence="2">12SD80</strain>
    </source>
</reference>
<proteinExistence type="predicted"/>
<evidence type="ECO:0000313" key="2">
    <source>
        <dbReference type="EMBL" id="PLW51277.1"/>
    </source>
</evidence>
<dbReference type="PANTHER" id="PTHR33246:SF51">
    <property type="entry name" value="MYB_SANT-LIKE DOMAIN-CONTAINING PROTEIN"/>
    <property type="match status" value="1"/>
</dbReference>
<evidence type="ECO:0000313" key="3">
    <source>
        <dbReference type="Proteomes" id="UP000235392"/>
    </source>
</evidence>
<comment type="caution">
    <text evidence="2">The sequence shown here is derived from an EMBL/GenBank/DDBJ whole genome shotgun (WGS) entry which is preliminary data.</text>
</comment>
<dbReference type="AlphaFoldDB" id="A0A2N5VMT2"/>
<organism evidence="2 3">
    <name type="scientific">Puccinia coronata f. sp. avenae</name>
    <dbReference type="NCBI Taxonomy" id="200324"/>
    <lineage>
        <taxon>Eukaryota</taxon>
        <taxon>Fungi</taxon>
        <taxon>Dikarya</taxon>
        <taxon>Basidiomycota</taxon>
        <taxon>Pucciniomycotina</taxon>
        <taxon>Pucciniomycetes</taxon>
        <taxon>Pucciniales</taxon>
        <taxon>Pucciniaceae</taxon>
        <taxon>Puccinia</taxon>
    </lineage>
</organism>
<evidence type="ECO:0000256" key="1">
    <source>
        <dbReference type="SAM" id="MobiDB-lite"/>
    </source>
</evidence>
<name>A0A2N5VMT2_9BASI</name>
<accession>A0A2N5VMT2</accession>